<dbReference type="AlphaFoldDB" id="A0A6G5RT60"/>
<dbReference type="InterPro" id="IPR039514">
    <property type="entry name" value="6GAL-like"/>
</dbReference>
<evidence type="ECO:0000313" key="4">
    <source>
        <dbReference type="Proteomes" id="UP000495940"/>
    </source>
</evidence>
<gene>
    <name evidence="3" type="ORF">CEB94_37035</name>
</gene>
<dbReference type="PANTHER" id="PTHR42767:SF1">
    <property type="entry name" value="ENDO-BETA-1,6-GALACTANASE-LIKE DOMAIN-CONTAINING PROTEIN"/>
    <property type="match status" value="1"/>
</dbReference>
<protein>
    <submittedName>
        <fullName evidence="3">Beta-1,6-galactanase</fullName>
    </submittedName>
</protein>
<dbReference type="Pfam" id="PF14587">
    <property type="entry name" value="Glyco_hydr_30_2"/>
    <property type="match status" value="1"/>
</dbReference>
<feature type="chain" id="PRO_5026322427" evidence="1">
    <location>
        <begin position="28"/>
        <end position="497"/>
    </location>
</feature>
<dbReference type="Gene3D" id="3.20.20.80">
    <property type="entry name" value="Glycosidases"/>
    <property type="match status" value="1"/>
</dbReference>
<name>A0A6G5RT60_9ACTN</name>
<dbReference type="KEGG" id="shaw:CEB94_37035"/>
<proteinExistence type="predicted"/>
<evidence type="ECO:0000256" key="1">
    <source>
        <dbReference type="SAM" id="SignalP"/>
    </source>
</evidence>
<dbReference type="SUPFAM" id="SSF51445">
    <property type="entry name" value="(Trans)glycosidases"/>
    <property type="match status" value="1"/>
</dbReference>
<dbReference type="InterPro" id="IPR039743">
    <property type="entry name" value="6GAL/EXGAL"/>
</dbReference>
<dbReference type="Proteomes" id="UP000495940">
    <property type="component" value="Chromosome"/>
</dbReference>
<dbReference type="InterPro" id="IPR013780">
    <property type="entry name" value="Glyco_hydro_b"/>
</dbReference>
<dbReference type="GO" id="GO:0004553">
    <property type="term" value="F:hydrolase activity, hydrolyzing O-glycosyl compounds"/>
    <property type="evidence" value="ECO:0007669"/>
    <property type="project" value="InterPro"/>
</dbReference>
<dbReference type="InterPro" id="IPR017853">
    <property type="entry name" value="GH"/>
</dbReference>
<dbReference type="PROSITE" id="PS51318">
    <property type="entry name" value="TAT"/>
    <property type="match status" value="1"/>
</dbReference>
<accession>A0A6G5RT60</accession>
<dbReference type="RefSeq" id="WP_175436246.1">
    <property type="nucleotide sequence ID" value="NZ_CP021978.1"/>
</dbReference>
<sequence length="497" mass="54411">MTRRRTLLAAAGAGVLGSMLGMGTARADATIAVDPSKDYGTWEGWGTSLAWWAKVFGNSAEYADVFADLFFTDKWVNVNGTSLPGLNLNIARYNLGACSWNDVNGARMVASPNILPHRQIEGFWQDWRNEDPTSSAWKWGADAAQRAMLVKATQRGAISELFANSPMWWMCVNHNPSGAPNPYQNNLQSWNYRQHASHLAAVALYARQNWGVDFVSVEPFNEPSASYWYATCKQEGCYMSRDVQAAVLSHLRRELDRRDLTSMRIAASDETSIDHARATWSAFSSSTKALVDRVNVHGYQEGGGPRGLLYDEVVNASGKSLWSSENGNADPGGFSMAAGLLSDLYALHPTAWAYWQPLDTNENWAMIQYTPPNATNPVPTVGAVKSKYHLMAQFSRHIRPGMKMLDTGVSSAAAALDEKANKLVIVAANNSTTTLTNLTFDLSRFTTVTGRNGVVNRWNTGAGDAYAARSATLNGKSLTVPINARCVQTVEVEGVFR</sequence>
<dbReference type="EMBL" id="CP021978">
    <property type="protein sequence ID" value="QCD60966.1"/>
    <property type="molecule type" value="Genomic_DNA"/>
</dbReference>
<organism evidence="3 4">
    <name type="scientific">Streptomyces hawaiiensis</name>
    <dbReference type="NCBI Taxonomy" id="67305"/>
    <lineage>
        <taxon>Bacteria</taxon>
        <taxon>Bacillati</taxon>
        <taxon>Actinomycetota</taxon>
        <taxon>Actinomycetes</taxon>
        <taxon>Kitasatosporales</taxon>
        <taxon>Streptomycetaceae</taxon>
        <taxon>Streptomyces</taxon>
    </lineage>
</organism>
<feature type="signal peptide" evidence="1">
    <location>
        <begin position="1"/>
        <end position="27"/>
    </location>
</feature>
<keyword evidence="4" id="KW-1185">Reference proteome</keyword>
<feature type="domain" description="Endo-beta-1,6-galactanase-like" evidence="2">
    <location>
        <begin position="29"/>
        <end position="275"/>
    </location>
</feature>
<reference evidence="3 4" key="1">
    <citation type="submission" date="2017-06" db="EMBL/GenBank/DDBJ databases">
        <title>Complete Genome Sequence of Streptomyces hawaiiensis NRRL 15010 and insights into acyldepsipeptides biosynthesis.</title>
        <authorList>
            <person name="Mariita R.M."/>
            <person name="Sello J.K."/>
        </authorList>
    </citation>
    <scope>NUCLEOTIDE SEQUENCE [LARGE SCALE GENOMIC DNA]</scope>
    <source>
        <strain evidence="3 4">ATCC 12236</strain>
    </source>
</reference>
<evidence type="ECO:0000313" key="3">
    <source>
        <dbReference type="EMBL" id="QCD60966.1"/>
    </source>
</evidence>
<dbReference type="Gene3D" id="2.60.40.1180">
    <property type="entry name" value="Golgi alpha-mannosidase II"/>
    <property type="match status" value="1"/>
</dbReference>
<keyword evidence="1" id="KW-0732">Signal</keyword>
<dbReference type="PANTHER" id="PTHR42767">
    <property type="entry name" value="ENDO-BETA-1,6-GALACTANASE"/>
    <property type="match status" value="1"/>
</dbReference>
<dbReference type="InterPro" id="IPR006311">
    <property type="entry name" value="TAT_signal"/>
</dbReference>
<evidence type="ECO:0000259" key="2">
    <source>
        <dbReference type="Pfam" id="PF14587"/>
    </source>
</evidence>